<dbReference type="EMBL" id="JAGVWD010000059">
    <property type="protein sequence ID" value="MBS3057699.1"/>
    <property type="molecule type" value="Genomic_DNA"/>
</dbReference>
<feature type="domain" description="Methyltransferase" evidence="1">
    <location>
        <begin position="44"/>
        <end position="174"/>
    </location>
</feature>
<evidence type="ECO:0000313" key="3">
    <source>
        <dbReference type="Proteomes" id="UP000677687"/>
    </source>
</evidence>
<evidence type="ECO:0000259" key="1">
    <source>
        <dbReference type="Pfam" id="PF13847"/>
    </source>
</evidence>
<sequence length="238" mass="27163">MEKQINSRDVYEALANDYIREDTHWGSDLDLIKTSLDELIKIEPNPKWLDLGCGAGFHIAAIAELYPEVSIAGVDYARQMLKAAQYKIKKLGLKNISLYEADITKEFPEGKYHIMTSLNNAFGNLYVSGADQNEIRAGIAKKMANALHSKGCLILSVYNIEKLNAKSQYCSNVAVVENLSDSVKGDLIAEYCNKYKKVLYYSHWFSERELRELAKEAGLKIDFLERRMSRFLVRYKKD</sequence>
<dbReference type="CDD" id="cd02440">
    <property type="entry name" value="AdoMet_MTases"/>
    <property type="match status" value="1"/>
</dbReference>
<organism evidence="2 3">
    <name type="scientific">Candidatus Iainarchaeum sp</name>
    <dbReference type="NCBI Taxonomy" id="3101447"/>
    <lineage>
        <taxon>Archaea</taxon>
        <taxon>Candidatus Iainarchaeota</taxon>
        <taxon>Candidatus Iainarchaeia</taxon>
        <taxon>Candidatus Iainarchaeales</taxon>
        <taxon>Candidatus Iainarchaeaceae</taxon>
        <taxon>Candidatus Iainarchaeum</taxon>
    </lineage>
</organism>
<evidence type="ECO:0000313" key="2">
    <source>
        <dbReference type="EMBL" id="MBS3057699.1"/>
    </source>
</evidence>
<reference evidence="2" key="2">
    <citation type="submission" date="2021-05" db="EMBL/GenBank/DDBJ databases">
        <title>Protein family content uncovers lineage relationships and bacterial pathway maintenance mechanisms in DPANN archaea.</title>
        <authorList>
            <person name="Castelle C.J."/>
            <person name="Meheust R."/>
            <person name="Jaffe A.L."/>
            <person name="Seitz K."/>
            <person name="Gong X."/>
            <person name="Baker B.J."/>
            <person name="Banfield J.F."/>
        </authorList>
    </citation>
    <scope>NUCLEOTIDE SEQUENCE</scope>
    <source>
        <strain evidence="2">RIFCSPHIGHO2_01_FULL_AR10_44_11</strain>
    </source>
</reference>
<accession>A0A8T4KX27</accession>
<reference evidence="2" key="1">
    <citation type="submission" date="2021-03" db="EMBL/GenBank/DDBJ databases">
        <authorList>
            <person name="Jaffe A."/>
        </authorList>
    </citation>
    <scope>NUCLEOTIDE SEQUENCE</scope>
    <source>
        <strain evidence="2">RIFCSPHIGHO2_01_FULL_AR10_44_11</strain>
    </source>
</reference>
<name>A0A8T4KX27_9ARCH</name>
<dbReference type="GO" id="GO:0008168">
    <property type="term" value="F:methyltransferase activity"/>
    <property type="evidence" value="ECO:0007669"/>
    <property type="project" value="UniProtKB-KW"/>
</dbReference>
<dbReference type="InterPro" id="IPR025714">
    <property type="entry name" value="Methyltranfer_dom"/>
</dbReference>
<proteinExistence type="predicted"/>
<keyword evidence="2" id="KW-0489">Methyltransferase</keyword>
<dbReference type="AlphaFoldDB" id="A0A8T4KX27"/>
<dbReference type="Proteomes" id="UP000677687">
    <property type="component" value="Unassembled WGS sequence"/>
</dbReference>
<dbReference type="Gene3D" id="3.40.50.150">
    <property type="entry name" value="Vaccinia Virus protein VP39"/>
    <property type="match status" value="1"/>
</dbReference>
<gene>
    <name evidence="2" type="ORF">J4415_03680</name>
</gene>
<comment type="caution">
    <text evidence="2">The sequence shown here is derived from an EMBL/GenBank/DDBJ whole genome shotgun (WGS) entry which is preliminary data.</text>
</comment>
<dbReference type="PANTHER" id="PTHR43861">
    <property type="entry name" value="TRANS-ACONITATE 2-METHYLTRANSFERASE-RELATED"/>
    <property type="match status" value="1"/>
</dbReference>
<dbReference type="InterPro" id="IPR029063">
    <property type="entry name" value="SAM-dependent_MTases_sf"/>
</dbReference>
<dbReference type="SUPFAM" id="SSF53335">
    <property type="entry name" value="S-adenosyl-L-methionine-dependent methyltransferases"/>
    <property type="match status" value="1"/>
</dbReference>
<keyword evidence="2" id="KW-0808">Transferase</keyword>
<dbReference type="GO" id="GO:0032259">
    <property type="term" value="P:methylation"/>
    <property type="evidence" value="ECO:0007669"/>
    <property type="project" value="UniProtKB-KW"/>
</dbReference>
<dbReference type="Pfam" id="PF13847">
    <property type="entry name" value="Methyltransf_31"/>
    <property type="match status" value="1"/>
</dbReference>
<protein>
    <submittedName>
        <fullName evidence="2">Methyltransferase domain-containing protein</fullName>
    </submittedName>
</protein>